<protein>
    <submittedName>
        <fullName evidence="2">Integron gene cassette protein</fullName>
    </submittedName>
</protein>
<sequence>MCCRRAYWMPLCDDVKGLPNCRIHFSAFARQDLALSSGTYAFRPRQRQRWSVLSNGRYLSEPLLRGDQSHPSLSGDADSIFFAPACDVIHTHIWFVSLRLP</sequence>
<keyword evidence="1" id="KW-1185">Reference proteome</keyword>
<proteinExistence type="predicted"/>
<evidence type="ECO:0000313" key="1">
    <source>
        <dbReference type="Proteomes" id="UP000095287"/>
    </source>
</evidence>
<name>A0A1I8A0V7_9BILA</name>
<evidence type="ECO:0000313" key="2">
    <source>
        <dbReference type="WBParaSite" id="L893_g31858.t1"/>
    </source>
</evidence>
<accession>A0A1I8A0V7</accession>
<dbReference type="AlphaFoldDB" id="A0A1I8A0V7"/>
<dbReference type="Proteomes" id="UP000095287">
    <property type="component" value="Unplaced"/>
</dbReference>
<organism evidence="1 2">
    <name type="scientific">Steinernema glaseri</name>
    <dbReference type="NCBI Taxonomy" id="37863"/>
    <lineage>
        <taxon>Eukaryota</taxon>
        <taxon>Metazoa</taxon>
        <taxon>Ecdysozoa</taxon>
        <taxon>Nematoda</taxon>
        <taxon>Chromadorea</taxon>
        <taxon>Rhabditida</taxon>
        <taxon>Tylenchina</taxon>
        <taxon>Panagrolaimomorpha</taxon>
        <taxon>Strongyloidoidea</taxon>
        <taxon>Steinernematidae</taxon>
        <taxon>Steinernema</taxon>
    </lineage>
</organism>
<dbReference type="WBParaSite" id="L893_g31858.t1">
    <property type="protein sequence ID" value="L893_g31858.t1"/>
    <property type="gene ID" value="L893_g31858"/>
</dbReference>
<reference evidence="2" key="1">
    <citation type="submission" date="2016-11" db="UniProtKB">
        <authorList>
            <consortium name="WormBaseParasite"/>
        </authorList>
    </citation>
    <scope>IDENTIFICATION</scope>
</reference>